<dbReference type="InterPro" id="IPR016181">
    <property type="entry name" value="Acyl_CoA_acyltransferase"/>
</dbReference>
<dbReference type="EMBL" id="CP009110">
    <property type="protein sequence ID" value="AIJ26612.1"/>
    <property type="molecule type" value="Genomic_DNA"/>
</dbReference>
<feature type="domain" description="N-acetyltransferase" evidence="1">
    <location>
        <begin position="45"/>
        <end position="173"/>
    </location>
</feature>
<organism evidence="2 3">
    <name type="scientific">Amycolatopsis methanolica 239</name>
    <dbReference type="NCBI Taxonomy" id="1068978"/>
    <lineage>
        <taxon>Bacteria</taxon>
        <taxon>Bacillati</taxon>
        <taxon>Actinomycetota</taxon>
        <taxon>Actinomycetes</taxon>
        <taxon>Pseudonocardiales</taxon>
        <taxon>Pseudonocardiaceae</taxon>
        <taxon>Amycolatopsis</taxon>
        <taxon>Amycolatopsis methanolica group</taxon>
    </lineage>
</organism>
<keyword evidence="2" id="KW-0808">Transferase</keyword>
<evidence type="ECO:0000313" key="2">
    <source>
        <dbReference type="EMBL" id="AIJ26612.1"/>
    </source>
</evidence>
<dbReference type="SUPFAM" id="SSF55729">
    <property type="entry name" value="Acyl-CoA N-acyltransferases (Nat)"/>
    <property type="match status" value="1"/>
</dbReference>
<dbReference type="Gene3D" id="3.40.630.30">
    <property type="match status" value="1"/>
</dbReference>
<dbReference type="CDD" id="cd04301">
    <property type="entry name" value="NAT_SF"/>
    <property type="match status" value="1"/>
</dbReference>
<evidence type="ECO:0000259" key="1">
    <source>
        <dbReference type="PROSITE" id="PS51186"/>
    </source>
</evidence>
<dbReference type="InterPro" id="IPR000182">
    <property type="entry name" value="GNAT_dom"/>
</dbReference>
<dbReference type="PATRIC" id="fig|1068978.7.peg.7009"/>
<dbReference type="Proteomes" id="UP000062973">
    <property type="component" value="Chromosome"/>
</dbReference>
<reference evidence="2 3" key="1">
    <citation type="submission" date="2014-07" db="EMBL/GenBank/DDBJ databases">
        <title>Whole Genome Sequence of the Amycolatopsis methanolica 239.</title>
        <authorList>
            <person name="Tang B."/>
        </authorList>
    </citation>
    <scope>NUCLEOTIDE SEQUENCE [LARGE SCALE GENOMIC DNA]</scope>
    <source>
        <strain evidence="2 3">239</strain>
    </source>
</reference>
<dbReference type="KEGG" id="amq:AMETH_6520"/>
<sequence>MVGAVGMLGRVEEIVTHLEMTSPADLRPAPPVPGVAVEPIPADAPLVRPTTVRIGEPYNWPSSRWSDDDWEWYLAREGRHCVLIRHLGEIAGLADYQSHGDGEVEITTFGLVPEYVGKGIGGYALTLAVEQAWQSGPDVRRVWLHTSDLDHPHALPNYHRRGFRTFRTARGRR</sequence>
<protein>
    <submittedName>
        <fullName evidence="2">Acetyltransferase</fullName>
    </submittedName>
</protein>
<evidence type="ECO:0000313" key="3">
    <source>
        <dbReference type="Proteomes" id="UP000062973"/>
    </source>
</evidence>
<dbReference type="STRING" id="1068978.AMETH_6520"/>
<dbReference type="GO" id="GO:0016747">
    <property type="term" value="F:acyltransferase activity, transferring groups other than amino-acyl groups"/>
    <property type="evidence" value="ECO:0007669"/>
    <property type="project" value="InterPro"/>
</dbReference>
<proteinExistence type="predicted"/>
<gene>
    <name evidence="2" type="ORF">AMETH_6520</name>
</gene>
<dbReference type="AlphaFoldDB" id="A0A076N9B6"/>
<dbReference type="HOGENOM" id="CLU_098254_0_0_11"/>
<dbReference type="eggNOG" id="COG1670">
    <property type="taxonomic scope" value="Bacteria"/>
</dbReference>
<dbReference type="Pfam" id="PF00583">
    <property type="entry name" value="Acetyltransf_1"/>
    <property type="match status" value="1"/>
</dbReference>
<dbReference type="PROSITE" id="PS51186">
    <property type="entry name" value="GNAT"/>
    <property type="match status" value="1"/>
</dbReference>
<keyword evidence="3" id="KW-1185">Reference proteome</keyword>
<name>A0A076N9B6_AMYME</name>
<accession>A0A076N9B6</accession>